<feature type="compositionally biased region" description="Low complexity" evidence="1">
    <location>
        <begin position="1"/>
        <end position="14"/>
    </location>
</feature>
<comment type="caution">
    <text evidence="3">The sequence shown here is derived from an EMBL/GenBank/DDBJ whole genome shotgun (WGS) entry which is preliminary data.</text>
</comment>
<accession>A0AAV2H2Z5</accession>
<feature type="region of interest" description="Disordered" evidence="1">
    <location>
        <begin position="1"/>
        <end position="44"/>
    </location>
</feature>
<gene>
    <name evidence="3" type="ORF">GSLYS_00000766001</name>
</gene>
<sequence>MGSAASTSVASASTKQPTQLSARNIKYSQSKNSSTAMTQNKHDDLEARKMFIQPTDSEDETVSNELELVENKEIKKVTTAQNLEDFMKKLSLSHDDLEKSSMILKENKPLFKHLKCAVAAVLGLKDTEAQACMNSLLNLDSVFFKLSIKERSQFGDFMSFIGFCKESFIRYKNILNSNGFEYIDDQIFGGETSVEGSDRQILYSIRTCWWNFSDSSNNFGVRLAEEGIIQESTQDLSKLIGADGKDLKNSFTFESSFGVLHNVARNDNLRQLFRDNKVVDVAAKFLCYDDLPKVTMLALMTLALIIDENQTDLMMSHESAFDLILLTINSAWEKKDHRHDGFSVQELLVSLSKLSRNDKVKRMLVEKNVLNLVIAVLSDGNPEEIEWAAKLLWELSFDALNKTKIQENEALMKLVSDLSKHLNNAIAKAAQGVLLVTGMDKNKSESERKCFIYQTNSSDKKIAKTGGHIMISYNWGSKQKMIMIRNVLQERGYKTWMDIDFMAGSSLQAMAEAVELAEVILICMSEQYKESSNCRSEAEYAFFLKKPMIPLIMQEKYKPDGWLGILLGSKIFYDFSGKYSFDDKIEDLIREIGDRGTKTDNCDECDSAVVSLVAPLAGKPPTSKPTAVLNTKIWMEENNLSQISCLSKLSSEHLLYLRKLSVHAPEFYHVFLKDFLSGKESIERLNSIMMVSGAIEKLPR</sequence>
<evidence type="ECO:0000256" key="1">
    <source>
        <dbReference type="SAM" id="MobiDB-lite"/>
    </source>
</evidence>
<dbReference type="Gene3D" id="1.25.10.10">
    <property type="entry name" value="Leucine-rich Repeat Variant"/>
    <property type="match status" value="1"/>
</dbReference>
<dbReference type="InterPro" id="IPR000157">
    <property type="entry name" value="TIR_dom"/>
</dbReference>
<evidence type="ECO:0000313" key="3">
    <source>
        <dbReference type="EMBL" id="CAL1526589.1"/>
    </source>
</evidence>
<protein>
    <recommendedName>
        <fullName evidence="2">TIR domain-containing protein</fullName>
    </recommendedName>
</protein>
<dbReference type="PANTHER" id="PTHR46270">
    <property type="entry name" value="ARMADILLO-TYPE FOLD-RELATED"/>
    <property type="match status" value="1"/>
</dbReference>
<proteinExistence type="predicted"/>
<dbReference type="Proteomes" id="UP001497497">
    <property type="component" value="Unassembled WGS sequence"/>
</dbReference>
<dbReference type="SUPFAM" id="SSF52200">
    <property type="entry name" value="Toll/Interleukin receptor TIR domain"/>
    <property type="match status" value="1"/>
</dbReference>
<dbReference type="Gene3D" id="3.40.50.10140">
    <property type="entry name" value="Toll/interleukin-1 receptor homology (TIR) domain"/>
    <property type="match status" value="1"/>
</dbReference>
<feature type="compositionally biased region" description="Polar residues" evidence="1">
    <location>
        <begin position="15"/>
        <end position="39"/>
    </location>
</feature>
<name>A0AAV2H2Z5_LYMST</name>
<dbReference type="PANTHER" id="PTHR46270:SF2">
    <property type="entry name" value="TIR DOMAIN-CONTAINING PROTEIN"/>
    <property type="match status" value="1"/>
</dbReference>
<dbReference type="InterPro" id="IPR011989">
    <property type="entry name" value="ARM-like"/>
</dbReference>
<reference evidence="3 4" key="1">
    <citation type="submission" date="2024-04" db="EMBL/GenBank/DDBJ databases">
        <authorList>
            <consortium name="Genoscope - CEA"/>
            <person name="William W."/>
        </authorList>
    </citation>
    <scope>NUCLEOTIDE SEQUENCE [LARGE SCALE GENOMIC DNA]</scope>
</reference>
<dbReference type="AlphaFoldDB" id="A0AAV2H2Z5"/>
<dbReference type="EMBL" id="CAXITT010000006">
    <property type="protein sequence ID" value="CAL1526589.1"/>
    <property type="molecule type" value="Genomic_DNA"/>
</dbReference>
<dbReference type="InterPro" id="IPR035897">
    <property type="entry name" value="Toll_tir_struct_dom_sf"/>
</dbReference>
<organism evidence="3 4">
    <name type="scientific">Lymnaea stagnalis</name>
    <name type="common">Great pond snail</name>
    <name type="synonym">Helix stagnalis</name>
    <dbReference type="NCBI Taxonomy" id="6523"/>
    <lineage>
        <taxon>Eukaryota</taxon>
        <taxon>Metazoa</taxon>
        <taxon>Spiralia</taxon>
        <taxon>Lophotrochozoa</taxon>
        <taxon>Mollusca</taxon>
        <taxon>Gastropoda</taxon>
        <taxon>Heterobranchia</taxon>
        <taxon>Euthyneura</taxon>
        <taxon>Panpulmonata</taxon>
        <taxon>Hygrophila</taxon>
        <taxon>Lymnaeoidea</taxon>
        <taxon>Lymnaeidae</taxon>
        <taxon>Lymnaea</taxon>
    </lineage>
</organism>
<dbReference type="Pfam" id="PF13676">
    <property type="entry name" value="TIR_2"/>
    <property type="match status" value="1"/>
</dbReference>
<dbReference type="GO" id="GO:0007165">
    <property type="term" value="P:signal transduction"/>
    <property type="evidence" value="ECO:0007669"/>
    <property type="project" value="InterPro"/>
</dbReference>
<dbReference type="InterPro" id="IPR016024">
    <property type="entry name" value="ARM-type_fold"/>
</dbReference>
<feature type="domain" description="TIR" evidence="2">
    <location>
        <begin position="469"/>
        <end position="589"/>
    </location>
</feature>
<dbReference type="SUPFAM" id="SSF48371">
    <property type="entry name" value="ARM repeat"/>
    <property type="match status" value="1"/>
</dbReference>
<keyword evidence="4" id="KW-1185">Reference proteome</keyword>
<evidence type="ECO:0000259" key="2">
    <source>
        <dbReference type="Pfam" id="PF13676"/>
    </source>
</evidence>
<evidence type="ECO:0000313" key="4">
    <source>
        <dbReference type="Proteomes" id="UP001497497"/>
    </source>
</evidence>